<name>A0A3M8SRE4_9GAMM</name>
<sequence>MARVAHRCIGESLDRAHAATIKLISADGDLPSVQLPTKALRLIGEVLGALSERKSVTVVSAKREMTTVEAANYLHVSRPFVIREMEAGRLPHRMVGTHRRVQFEDLHAYKQRMLASQKDALRQLAENANELGLDY</sequence>
<accession>A0A3M8SRE4</accession>
<dbReference type="InterPro" id="IPR010093">
    <property type="entry name" value="SinI_DNA-bd"/>
</dbReference>
<dbReference type="EMBL" id="RIBS01000004">
    <property type="protein sequence ID" value="RNF83908.1"/>
    <property type="molecule type" value="Genomic_DNA"/>
</dbReference>
<proteinExistence type="predicted"/>
<evidence type="ECO:0000259" key="1">
    <source>
        <dbReference type="Pfam" id="PF12728"/>
    </source>
</evidence>
<keyword evidence="3" id="KW-1185">Reference proteome</keyword>
<dbReference type="Pfam" id="PF12728">
    <property type="entry name" value="HTH_17"/>
    <property type="match status" value="1"/>
</dbReference>
<reference evidence="2 3" key="1">
    <citation type="submission" date="2018-11" db="EMBL/GenBank/DDBJ databases">
        <title>Lysobacter cryohumiis sp. nov., isolated from soil in the Tianshan Mountains, Xinjiang, China.</title>
        <authorList>
            <person name="Luo Y."/>
            <person name="Sheng H."/>
        </authorList>
    </citation>
    <scope>NUCLEOTIDE SEQUENCE [LARGE SCALE GENOMIC DNA]</scope>
    <source>
        <strain evidence="2 3">ZS60</strain>
    </source>
</reference>
<dbReference type="NCBIfam" id="TIGR01764">
    <property type="entry name" value="excise"/>
    <property type="match status" value="1"/>
</dbReference>
<comment type="caution">
    <text evidence="2">The sequence shown here is derived from an EMBL/GenBank/DDBJ whole genome shotgun (WGS) entry which is preliminary data.</text>
</comment>
<gene>
    <name evidence="2" type="ORF">EER27_09850</name>
</gene>
<protein>
    <submittedName>
        <fullName evidence="2">Helix-turn-helix domain-containing protein</fullName>
    </submittedName>
</protein>
<dbReference type="AlphaFoldDB" id="A0A3M8SRE4"/>
<organism evidence="2 3">
    <name type="scientific">Montanilutibacter psychrotolerans</name>
    <dbReference type="NCBI Taxonomy" id="1327343"/>
    <lineage>
        <taxon>Bacteria</taxon>
        <taxon>Pseudomonadati</taxon>
        <taxon>Pseudomonadota</taxon>
        <taxon>Gammaproteobacteria</taxon>
        <taxon>Lysobacterales</taxon>
        <taxon>Lysobacteraceae</taxon>
        <taxon>Montanilutibacter</taxon>
    </lineage>
</organism>
<evidence type="ECO:0000313" key="2">
    <source>
        <dbReference type="EMBL" id="RNF83908.1"/>
    </source>
</evidence>
<dbReference type="InterPro" id="IPR041657">
    <property type="entry name" value="HTH_17"/>
</dbReference>
<feature type="domain" description="Helix-turn-helix" evidence="1">
    <location>
        <begin position="65"/>
        <end position="112"/>
    </location>
</feature>
<dbReference type="Proteomes" id="UP000267049">
    <property type="component" value="Unassembled WGS sequence"/>
</dbReference>
<dbReference type="OrthoDB" id="26212at2"/>
<dbReference type="GO" id="GO:0003677">
    <property type="term" value="F:DNA binding"/>
    <property type="evidence" value="ECO:0007669"/>
    <property type="project" value="InterPro"/>
</dbReference>
<evidence type="ECO:0000313" key="3">
    <source>
        <dbReference type="Proteomes" id="UP000267049"/>
    </source>
</evidence>